<evidence type="ECO:0000313" key="2">
    <source>
        <dbReference type="Proteomes" id="UP001151532"/>
    </source>
</evidence>
<reference evidence="1" key="2">
    <citation type="journal article" date="2023" name="Int. J. Mol. Sci.">
        <title>De Novo Assembly and Annotation of 11 Diverse Shrub Willow (Salix) Genomes Reveals Novel Gene Organization in Sex-Linked Regions.</title>
        <authorList>
            <person name="Hyden B."/>
            <person name="Feng K."/>
            <person name="Yates T.B."/>
            <person name="Jawdy S."/>
            <person name="Cereghino C."/>
            <person name="Smart L.B."/>
            <person name="Muchero W."/>
        </authorList>
    </citation>
    <scope>NUCLEOTIDE SEQUENCE</scope>
    <source>
        <tissue evidence="1">Shoot tip</tissue>
    </source>
</reference>
<sequence length="85" mass="9902">MFRSFQDFQIQFSSLDGPRSQLQCKQGRREKQQSPLFWHELLAAAMDLPCLIKGFLLQNPFSPTSPSLEPLSKWTRMVKALEIFQ</sequence>
<comment type="caution">
    <text evidence="1">The sequence shown here is derived from an EMBL/GenBank/DDBJ whole genome shotgun (WGS) entry which is preliminary data.</text>
</comment>
<reference evidence="1" key="1">
    <citation type="submission" date="2022-11" db="EMBL/GenBank/DDBJ databases">
        <authorList>
            <person name="Hyden B.L."/>
            <person name="Feng K."/>
            <person name="Yates T."/>
            <person name="Jawdy S."/>
            <person name="Smart L.B."/>
            <person name="Muchero W."/>
        </authorList>
    </citation>
    <scope>NUCLEOTIDE SEQUENCE</scope>
    <source>
        <tissue evidence="1">Shoot tip</tissue>
    </source>
</reference>
<accession>A0A9Q0U976</accession>
<proteinExistence type="predicted"/>
<evidence type="ECO:0000313" key="1">
    <source>
        <dbReference type="EMBL" id="KAJ6725784.1"/>
    </source>
</evidence>
<dbReference type="EMBL" id="JAPFFK010000013">
    <property type="protein sequence ID" value="KAJ6725784.1"/>
    <property type="molecule type" value="Genomic_DNA"/>
</dbReference>
<gene>
    <name evidence="1" type="ORF">OIU79_004023</name>
</gene>
<organism evidence="1 2">
    <name type="scientific">Salix purpurea</name>
    <name type="common">Purple osier willow</name>
    <dbReference type="NCBI Taxonomy" id="77065"/>
    <lineage>
        <taxon>Eukaryota</taxon>
        <taxon>Viridiplantae</taxon>
        <taxon>Streptophyta</taxon>
        <taxon>Embryophyta</taxon>
        <taxon>Tracheophyta</taxon>
        <taxon>Spermatophyta</taxon>
        <taxon>Magnoliopsida</taxon>
        <taxon>eudicotyledons</taxon>
        <taxon>Gunneridae</taxon>
        <taxon>Pentapetalae</taxon>
        <taxon>rosids</taxon>
        <taxon>fabids</taxon>
        <taxon>Malpighiales</taxon>
        <taxon>Salicaceae</taxon>
        <taxon>Saliceae</taxon>
        <taxon>Salix</taxon>
    </lineage>
</organism>
<dbReference type="AlphaFoldDB" id="A0A9Q0U976"/>
<dbReference type="Proteomes" id="UP001151532">
    <property type="component" value="Chromosome 8"/>
</dbReference>
<protein>
    <submittedName>
        <fullName evidence="1">Uncharacterized protein</fullName>
    </submittedName>
</protein>
<name>A0A9Q0U976_SALPP</name>
<keyword evidence="2" id="KW-1185">Reference proteome</keyword>